<proteinExistence type="predicted"/>
<comment type="caution">
    <text evidence="1">The sequence shown here is derived from an EMBL/GenBank/DDBJ whole genome shotgun (WGS) entry which is preliminary data.</text>
</comment>
<sequence length="245" mass="28548">MEHSKVHHNDKPTGFPANQDRFVWNPYVEFIREQNDVNAEMMAAIDKLERLCVKILDVVSKQQQVHRNRYLHLRDRIWEVHEKLRSESIRQDAIREELGKQGEAVFRLRKSIQNHRMSMREFTYNQYDDLHDVLDMLDRISADHAKIGEMHEKVINKLEEQDVQRKRESEEVEKSIGKILLAKKSIGALLATLPPTYPIQQIVLEGGTIDVDHLLNVDEHKGVAYFSSPTGIVTASIEKLDAIHW</sequence>
<name>A0ABW0U0T2_9BACL</name>
<dbReference type="RefSeq" id="WP_381445774.1">
    <property type="nucleotide sequence ID" value="NZ_JBHSNP010000027.1"/>
</dbReference>
<evidence type="ECO:0000313" key="1">
    <source>
        <dbReference type="EMBL" id="MFC5604231.1"/>
    </source>
</evidence>
<organism evidence="1 2">
    <name type="scientific">Sporosarcina koreensis</name>
    <dbReference type="NCBI Taxonomy" id="334735"/>
    <lineage>
        <taxon>Bacteria</taxon>
        <taxon>Bacillati</taxon>
        <taxon>Bacillota</taxon>
        <taxon>Bacilli</taxon>
        <taxon>Bacillales</taxon>
        <taxon>Caryophanaceae</taxon>
        <taxon>Sporosarcina</taxon>
    </lineage>
</organism>
<keyword evidence="2" id="KW-1185">Reference proteome</keyword>
<dbReference type="EMBL" id="JBHSNP010000027">
    <property type="protein sequence ID" value="MFC5604231.1"/>
    <property type="molecule type" value="Genomic_DNA"/>
</dbReference>
<accession>A0ABW0U0T2</accession>
<protein>
    <submittedName>
        <fullName evidence="1">Uncharacterized protein</fullName>
    </submittedName>
</protein>
<dbReference type="Proteomes" id="UP001596071">
    <property type="component" value="Unassembled WGS sequence"/>
</dbReference>
<evidence type="ECO:0000313" key="2">
    <source>
        <dbReference type="Proteomes" id="UP001596071"/>
    </source>
</evidence>
<reference evidence="2" key="1">
    <citation type="journal article" date="2019" name="Int. J. Syst. Evol. Microbiol.">
        <title>The Global Catalogue of Microorganisms (GCM) 10K type strain sequencing project: providing services to taxonomists for standard genome sequencing and annotation.</title>
        <authorList>
            <consortium name="The Broad Institute Genomics Platform"/>
            <consortium name="The Broad Institute Genome Sequencing Center for Infectious Disease"/>
            <person name="Wu L."/>
            <person name="Ma J."/>
        </authorList>
    </citation>
    <scope>NUCLEOTIDE SEQUENCE [LARGE SCALE GENOMIC DNA]</scope>
    <source>
        <strain evidence="2">KACC 11299</strain>
    </source>
</reference>
<gene>
    <name evidence="1" type="ORF">ACFPTP_13460</name>
</gene>